<gene>
    <name evidence="5" type="primary">rubB_1</name>
    <name evidence="5" type="ORF">ERS852551_00708</name>
</gene>
<comment type="cofactor">
    <cofactor evidence="1">
        <name>FAD</name>
        <dbReference type="ChEBI" id="CHEBI:57692"/>
    </cofactor>
</comment>
<dbReference type="RefSeq" id="WP_055244175.1">
    <property type="nucleotide sequence ID" value="NZ_CABIWA010000004.1"/>
</dbReference>
<keyword evidence="5" id="KW-0560">Oxidoreductase</keyword>
<dbReference type="PRINTS" id="PR00411">
    <property type="entry name" value="PNDRDTASEI"/>
</dbReference>
<dbReference type="GO" id="GO:0015044">
    <property type="term" value="F:rubredoxin-NAD+ reductase activity"/>
    <property type="evidence" value="ECO:0007669"/>
    <property type="project" value="UniProtKB-EC"/>
</dbReference>
<sequence length="426" mass="45301">MSSYAIIGFGCAGYQAARAIRGRDESGVIDVFSDVGLAPSNPMLTTYYTKGALNYEGMFPFGTLPQITEQLSIRFHGGQPVTGLDAKRRTLAAGGREAGPYDKILISTGASAFVPPIPGHDLPGVMPMRTAADAERLKRALAGRPVRTALVVGASMTGIKLVELLCAAGVKTTMADGAGWMFPLAAFQSTAQRIQARLEQKGVSLAFNALLSQIQEQDGRLCGVMKDGRSFPADIVLVCIGTRTNLAFLKDSGIEINRGVLVDHTMRTSAPGIYAAGDCCESFELQSGTQRVVGLWMNAGLQGRAAGENMAGGQAKFDFNIVQNISHFMDVDFISMGDVHLCGEQDDYYENSGGPYYIKAARDGSGVKCINLLGRADSSGALKNGFIKSLLCSGPIWDRAAICRLLAGGIPESFIAFMRRAGNDRA</sequence>
<dbReference type="Gene3D" id="3.50.50.60">
    <property type="entry name" value="FAD/NAD(P)-binding domain"/>
    <property type="match status" value="2"/>
</dbReference>
<evidence type="ECO:0000313" key="6">
    <source>
        <dbReference type="Proteomes" id="UP000095765"/>
    </source>
</evidence>
<evidence type="ECO:0000313" key="5">
    <source>
        <dbReference type="EMBL" id="CUP41233.1"/>
    </source>
</evidence>
<keyword evidence="2" id="KW-0285">Flavoprotein</keyword>
<organism evidence="5 6">
    <name type="scientific">Anaerotruncus colihominis</name>
    <dbReference type="NCBI Taxonomy" id="169435"/>
    <lineage>
        <taxon>Bacteria</taxon>
        <taxon>Bacillati</taxon>
        <taxon>Bacillota</taxon>
        <taxon>Clostridia</taxon>
        <taxon>Eubacteriales</taxon>
        <taxon>Oscillospiraceae</taxon>
        <taxon>Anaerotruncus</taxon>
    </lineage>
</organism>
<dbReference type="InterPro" id="IPR050260">
    <property type="entry name" value="FAD-bd_OxRdtase"/>
</dbReference>
<evidence type="ECO:0000256" key="3">
    <source>
        <dbReference type="ARBA" id="ARBA00022827"/>
    </source>
</evidence>
<dbReference type="InterPro" id="IPR036188">
    <property type="entry name" value="FAD/NAD-bd_sf"/>
</dbReference>
<keyword evidence="3" id="KW-0274">FAD</keyword>
<name>A0A174MY13_9FIRM</name>
<evidence type="ECO:0000256" key="2">
    <source>
        <dbReference type="ARBA" id="ARBA00022630"/>
    </source>
</evidence>
<dbReference type="PANTHER" id="PTHR43429:SF3">
    <property type="entry name" value="NITRITE REDUCTASE [NAD(P)H]"/>
    <property type="match status" value="1"/>
</dbReference>
<dbReference type="InterPro" id="IPR023753">
    <property type="entry name" value="FAD/NAD-binding_dom"/>
</dbReference>
<accession>A0A174MY13</accession>
<dbReference type="AlphaFoldDB" id="A0A174MY13"/>
<dbReference type="PANTHER" id="PTHR43429">
    <property type="entry name" value="PYRIDINE NUCLEOTIDE-DISULFIDE OXIDOREDUCTASE DOMAIN-CONTAINING"/>
    <property type="match status" value="1"/>
</dbReference>
<dbReference type="SUPFAM" id="SSF51905">
    <property type="entry name" value="FAD/NAD(P)-binding domain"/>
    <property type="match status" value="1"/>
</dbReference>
<evidence type="ECO:0000256" key="1">
    <source>
        <dbReference type="ARBA" id="ARBA00001974"/>
    </source>
</evidence>
<protein>
    <submittedName>
        <fullName evidence="5">Rubredoxin-NAD(+) reductase</fullName>
        <ecNumber evidence="5">1.18.1.1</ecNumber>
    </submittedName>
</protein>
<dbReference type="EMBL" id="CZBE01000004">
    <property type="protein sequence ID" value="CUP41233.1"/>
    <property type="molecule type" value="Genomic_DNA"/>
</dbReference>
<evidence type="ECO:0000259" key="4">
    <source>
        <dbReference type="Pfam" id="PF07992"/>
    </source>
</evidence>
<dbReference type="OrthoDB" id="9807946at2"/>
<dbReference type="EC" id="1.18.1.1" evidence="5"/>
<dbReference type="Pfam" id="PF07992">
    <property type="entry name" value="Pyr_redox_2"/>
    <property type="match status" value="1"/>
</dbReference>
<feature type="domain" description="FAD/NAD(P)-binding" evidence="4">
    <location>
        <begin position="3"/>
        <end position="303"/>
    </location>
</feature>
<reference evidence="5 6" key="1">
    <citation type="submission" date="2015-09" db="EMBL/GenBank/DDBJ databases">
        <authorList>
            <consortium name="Pathogen Informatics"/>
        </authorList>
    </citation>
    <scope>NUCLEOTIDE SEQUENCE [LARGE SCALE GENOMIC DNA]</scope>
    <source>
        <strain evidence="5 6">2789STDY5834939</strain>
    </source>
</reference>
<proteinExistence type="predicted"/>
<dbReference type="PRINTS" id="PR00368">
    <property type="entry name" value="FADPNR"/>
</dbReference>
<dbReference type="Proteomes" id="UP000095765">
    <property type="component" value="Unassembled WGS sequence"/>
</dbReference>